<comment type="caution">
    <text evidence="2">The sequence shown here is derived from an EMBL/GenBank/DDBJ whole genome shotgun (WGS) entry which is preliminary data.</text>
</comment>
<accession>A0A392UET1</accession>
<keyword evidence="3" id="KW-1185">Reference proteome</keyword>
<proteinExistence type="predicted"/>
<feature type="compositionally biased region" description="Low complexity" evidence="1">
    <location>
        <begin position="1"/>
        <end position="10"/>
    </location>
</feature>
<reference evidence="2 3" key="1">
    <citation type="journal article" date="2018" name="Front. Plant Sci.">
        <title>Red Clover (Trifolium pratense) and Zigzag Clover (T. medium) - A Picture of Genomic Similarities and Differences.</title>
        <authorList>
            <person name="Dluhosova J."/>
            <person name="Istvanek J."/>
            <person name="Nedelnik J."/>
            <person name="Repkova J."/>
        </authorList>
    </citation>
    <scope>NUCLEOTIDE SEQUENCE [LARGE SCALE GENOMIC DNA]</scope>
    <source>
        <strain evidence="3">cv. 10/8</strain>
        <tissue evidence="2">Leaf</tissue>
    </source>
</reference>
<sequence length="45" mass="4883">VLLTALSSTRRSSHRTDVPSSTRCFSHRAAAPSSTRPLLVVPLHL</sequence>
<protein>
    <submittedName>
        <fullName evidence="2">Uncharacterized protein</fullName>
    </submittedName>
</protein>
<evidence type="ECO:0000256" key="1">
    <source>
        <dbReference type="SAM" id="MobiDB-lite"/>
    </source>
</evidence>
<evidence type="ECO:0000313" key="3">
    <source>
        <dbReference type="Proteomes" id="UP000265520"/>
    </source>
</evidence>
<name>A0A392UET1_9FABA</name>
<feature type="non-terminal residue" evidence="2">
    <location>
        <position position="1"/>
    </location>
</feature>
<dbReference type="EMBL" id="LXQA010806820">
    <property type="protein sequence ID" value="MCI71922.1"/>
    <property type="molecule type" value="Genomic_DNA"/>
</dbReference>
<dbReference type="AlphaFoldDB" id="A0A392UET1"/>
<feature type="region of interest" description="Disordered" evidence="1">
    <location>
        <begin position="1"/>
        <end position="20"/>
    </location>
</feature>
<evidence type="ECO:0000313" key="2">
    <source>
        <dbReference type="EMBL" id="MCI71922.1"/>
    </source>
</evidence>
<organism evidence="2 3">
    <name type="scientific">Trifolium medium</name>
    <dbReference type="NCBI Taxonomy" id="97028"/>
    <lineage>
        <taxon>Eukaryota</taxon>
        <taxon>Viridiplantae</taxon>
        <taxon>Streptophyta</taxon>
        <taxon>Embryophyta</taxon>
        <taxon>Tracheophyta</taxon>
        <taxon>Spermatophyta</taxon>
        <taxon>Magnoliopsida</taxon>
        <taxon>eudicotyledons</taxon>
        <taxon>Gunneridae</taxon>
        <taxon>Pentapetalae</taxon>
        <taxon>rosids</taxon>
        <taxon>fabids</taxon>
        <taxon>Fabales</taxon>
        <taxon>Fabaceae</taxon>
        <taxon>Papilionoideae</taxon>
        <taxon>50 kb inversion clade</taxon>
        <taxon>NPAAA clade</taxon>
        <taxon>Hologalegina</taxon>
        <taxon>IRL clade</taxon>
        <taxon>Trifolieae</taxon>
        <taxon>Trifolium</taxon>
    </lineage>
</organism>
<dbReference type="Proteomes" id="UP000265520">
    <property type="component" value="Unassembled WGS sequence"/>
</dbReference>